<dbReference type="PANTHER" id="PTHR30055">
    <property type="entry name" value="HTH-TYPE TRANSCRIPTIONAL REGULATOR RUTR"/>
    <property type="match status" value="1"/>
</dbReference>
<dbReference type="OrthoDB" id="5242390at2"/>
<name>A0A1N6FIF2_9MICO</name>
<dbReference type="InterPro" id="IPR009057">
    <property type="entry name" value="Homeodomain-like_sf"/>
</dbReference>
<dbReference type="AlphaFoldDB" id="A0A1N6FIF2"/>
<dbReference type="GO" id="GO:0000976">
    <property type="term" value="F:transcription cis-regulatory region binding"/>
    <property type="evidence" value="ECO:0007669"/>
    <property type="project" value="TreeGrafter"/>
</dbReference>
<dbReference type="Proteomes" id="UP000184699">
    <property type="component" value="Unassembled WGS sequence"/>
</dbReference>
<reference evidence="5" key="1">
    <citation type="submission" date="2016-11" db="EMBL/GenBank/DDBJ databases">
        <authorList>
            <person name="Varghese N."/>
            <person name="Submissions S."/>
        </authorList>
    </citation>
    <scope>NUCLEOTIDE SEQUENCE [LARGE SCALE GENOMIC DNA]</scope>
    <source>
        <strain evidence="5">DSM 8595</strain>
    </source>
</reference>
<dbReference type="RefSeq" id="WP_074260189.1">
    <property type="nucleotide sequence ID" value="NZ_FSRJ01000002.1"/>
</dbReference>
<dbReference type="InterPro" id="IPR050109">
    <property type="entry name" value="HTH-type_TetR-like_transc_reg"/>
</dbReference>
<evidence type="ECO:0000259" key="3">
    <source>
        <dbReference type="PROSITE" id="PS50977"/>
    </source>
</evidence>
<dbReference type="PRINTS" id="PR00455">
    <property type="entry name" value="HTHTETR"/>
</dbReference>
<protein>
    <submittedName>
        <fullName evidence="4">Transcriptional regulator, TetR family</fullName>
    </submittedName>
</protein>
<keyword evidence="5" id="KW-1185">Reference proteome</keyword>
<evidence type="ECO:0000256" key="1">
    <source>
        <dbReference type="ARBA" id="ARBA00023125"/>
    </source>
</evidence>
<dbReference type="Pfam" id="PF00440">
    <property type="entry name" value="TetR_N"/>
    <property type="match status" value="1"/>
</dbReference>
<gene>
    <name evidence="4" type="ORF">SAMN05443544_2069</name>
</gene>
<dbReference type="GO" id="GO:0003700">
    <property type="term" value="F:DNA-binding transcription factor activity"/>
    <property type="evidence" value="ECO:0007669"/>
    <property type="project" value="TreeGrafter"/>
</dbReference>
<sequence>MPKVTAAYREARRDEIIDAALRAFAAKGFQGTSMADVIAETGLSAGAIYGHFAGKKELFAAVAARTLQSRRLEVEAQQAGGRLLTPGEVVATILRGMRDTFDTRLLVQLWADAAADPGILESIGAPLAFVPEAFGASVRPWFEAHPEHAGGDIDATIARLVPIMLALGQGFMIQRQIFPDFDDEAYLASVRELLPH</sequence>
<evidence type="ECO:0000313" key="5">
    <source>
        <dbReference type="Proteomes" id="UP000184699"/>
    </source>
</evidence>
<evidence type="ECO:0000256" key="2">
    <source>
        <dbReference type="PROSITE-ProRule" id="PRU00335"/>
    </source>
</evidence>
<dbReference type="InterPro" id="IPR023772">
    <property type="entry name" value="DNA-bd_HTH_TetR-type_CS"/>
</dbReference>
<dbReference type="PROSITE" id="PS01081">
    <property type="entry name" value="HTH_TETR_1"/>
    <property type="match status" value="1"/>
</dbReference>
<feature type="DNA-binding region" description="H-T-H motif" evidence="2">
    <location>
        <begin position="33"/>
        <end position="52"/>
    </location>
</feature>
<keyword evidence="1 2" id="KW-0238">DNA-binding</keyword>
<dbReference type="STRING" id="232089.SAMN05443544_2069"/>
<dbReference type="PROSITE" id="PS50977">
    <property type="entry name" value="HTH_TETR_2"/>
    <property type="match status" value="1"/>
</dbReference>
<evidence type="ECO:0000313" key="4">
    <source>
        <dbReference type="EMBL" id="SIN95063.1"/>
    </source>
</evidence>
<feature type="domain" description="HTH tetR-type" evidence="3">
    <location>
        <begin position="10"/>
        <end position="70"/>
    </location>
</feature>
<dbReference type="SUPFAM" id="SSF46689">
    <property type="entry name" value="Homeodomain-like"/>
    <property type="match status" value="1"/>
</dbReference>
<dbReference type="EMBL" id="FSRJ01000002">
    <property type="protein sequence ID" value="SIN95063.1"/>
    <property type="molecule type" value="Genomic_DNA"/>
</dbReference>
<proteinExistence type="predicted"/>
<dbReference type="Gene3D" id="1.10.357.10">
    <property type="entry name" value="Tetracycline Repressor, domain 2"/>
    <property type="match status" value="1"/>
</dbReference>
<dbReference type="InterPro" id="IPR001647">
    <property type="entry name" value="HTH_TetR"/>
</dbReference>
<organism evidence="4 5">
    <name type="scientific">Agromyces cerinus subsp. cerinus</name>
    <dbReference type="NCBI Taxonomy" id="232089"/>
    <lineage>
        <taxon>Bacteria</taxon>
        <taxon>Bacillati</taxon>
        <taxon>Actinomycetota</taxon>
        <taxon>Actinomycetes</taxon>
        <taxon>Micrococcales</taxon>
        <taxon>Microbacteriaceae</taxon>
        <taxon>Agromyces</taxon>
    </lineage>
</organism>
<accession>A0A1N6FIF2</accession>
<dbReference type="PANTHER" id="PTHR30055:SF229">
    <property type="entry name" value="HTH-TYPE TRANSCRIPTIONAL REPRESSOR RV1474C"/>
    <property type="match status" value="1"/>
</dbReference>